<evidence type="ECO:0000313" key="3">
    <source>
        <dbReference type="EMBL" id="CAG7998825.1"/>
    </source>
</evidence>
<dbReference type="SUPFAM" id="SSF51735">
    <property type="entry name" value="NAD(P)-binding Rossmann-fold domains"/>
    <property type="match status" value="1"/>
</dbReference>
<dbReference type="AlphaFoldDB" id="A0A9W4ML25"/>
<name>A0A9W4ML25_PENOL</name>
<dbReference type="Gene3D" id="3.40.50.720">
    <property type="entry name" value="NAD(P)-binding Rossmann-like Domain"/>
    <property type="match status" value="1"/>
</dbReference>
<dbReference type="InterPro" id="IPR016040">
    <property type="entry name" value="NAD(P)-bd_dom"/>
</dbReference>
<keyword evidence="4" id="KW-1185">Reference proteome</keyword>
<dbReference type="PANTHER" id="PTHR15020">
    <property type="entry name" value="FLAVIN REDUCTASE-RELATED"/>
    <property type="match status" value="1"/>
</dbReference>
<dbReference type="OrthoDB" id="10254221at2759"/>
<dbReference type="InterPro" id="IPR036291">
    <property type="entry name" value="NAD(P)-bd_dom_sf"/>
</dbReference>
<evidence type="ECO:0000259" key="2">
    <source>
        <dbReference type="Pfam" id="PF13460"/>
    </source>
</evidence>
<dbReference type="EMBL" id="CAJVOS010000012">
    <property type="protein sequence ID" value="CAG7998825.1"/>
    <property type="molecule type" value="Genomic_DNA"/>
</dbReference>
<comment type="caution">
    <text evidence="3">The sequence shown here is derived from an EMBL/GenBank/DDBJ whole genome shotgun (WGS) entry which is preliminary data.</text>
</comment>
<sequence>MGDKSSPRPSRCIAVIGATGQTGRLVLRNLFAIEGMDLTFQIYVRSQSKLESLFPAISSDDRVTVFQGSIDDHSLMARCLSGVDTIICTLGENENIPGVRVMQDFAKSTLKALEILKERDHDRKPPRLILLSSATWNERLSEPRPAILHWMIRNAFARPYQDLVNAQELLKASPSLLSMILVQPNALVEEAPSGCVIDPEFAYMAVSYEDLAEGFLRLVTDPTYDGLDAVGVSSKNAKNGLLYIPFVLGKVIRGLMFQFIPGYWQTEFAVKGFLGEVFSRKKKQS</sequence>
<dbReference type="PANTHER" id="PTHR15020:SF50">
    <property type="entry name" value="UPF0659 PROTEIN YMR090W"/>
    <property type="match status" value="1"/>
</dbReference>
<accession>A0A9W4ML25</accession>
<evidence type="ECO:0000313" key="4">
    <source>
        <dbReference type="Proteomes" id="UP001153618"/>
    </source>
</evidence>
<comment type="similarity">
    <text evidence="1">Belongs to the avfA family.</text>
</comment>
<organism evidence="3 4">
    <name type="scientific">Penicillium olsonii</name>
    <dbReference type="NCBI Taxonomy" id="99116"/>
    <lineage>
        <taxon>Eukaryota</taxon>
        <taxon>Fungi</taxon>
        <taxon>Dikarya</taxon>
        <taxon>Ascomycota</taxon>
        <taxon>Pezizomycotina</taxon>
        <taxon>Eurotiomycetes</taxon>
        <taxon>Eurotiomycetidae</taxon>
        <taxon>Eurotiales</taxon>
        <taxon>Aspergillaceae</taxon>
        <taxon>Penicillium</taxon>
    </lineage>
</organism>
<evidence type="ECO:0000256" key="1">
    <source>
        <dbReference type="ARBA" id="ARBA00038376"/>
    </source>
</evidence>
<dbReference type="Proteomes" id="UP001153618">
    <property type="component" value="Unassembled WGS sequence"/>
</dbReference>
<dbReference type="Pfam" id="PF13460">
    <property type="entry name" value="NAD_binding_10"/>
    <property type="match status" value="1"/>
</dbReference>
<reference evidence="3" key="1">
    <citation type="submission" date="2021-07" db="EMBL/GenBank/DDBJ databases">
        <authorList>
            <person name="Branca A.L. A."/>
        </authorList>
    </citation>
    <scope>NUCLEOTIDE SEQUENCE</scope>
</reference>
<feature type="domain" description="NAD(P)-binding" evidence="2">
    <location>
        <begin position="17"/>
        <end position="222"/>
    </location>
</feature>
<gene>
    <name evidence="3" type="ORF">POLS_LOCUS1797</name>
</gene>
<proteinExistence type="inferred from homology"/>
<protein>
    <recommendedName>
        <fullName evidence="2">NAD(P)-binding domain-containing protein</fullName>
    </recommendedName>
</protein>